<proteinExistence type="predicted"/>
<reference evidence="1" key="1">
    <citation type="submission" date="2019-08" db="EMBL/GenBank/DDBJ databases">
        <authorList>
            <person name="Kucharzyk K."/>
            <person name="Murdoch R.W."/>
            <person name="Higgins S."/>
            <person name="Loffler F."/>
        </authorList>
    </citation>
    <scope>NUCLEOTIDE SEQUENCE</scope>
</reference>
<organism evidence="1">
    <name type="scientific">bioreactor metagenome</name>
    <dbReference type="NCBI Taxonomy" id="1076179"/>
    <lineage>
        <taxon>unclassified sequences</taxon>
        <taxon>metagenomes</taxon>
        <taxon>ecological metagenomes</taxon>
    </lineage>
</organism>
<name>A0A645HSI7_9ZZZZ</name>
<sequence>MNVIKYLTMQDCGITFLYEAAVKKELEEKRLKKITLKDLNIQHDMTFIWRKNSVFTDYYDELFKILKIF</sequence>
<gene>
    <name evidence="1" type="ORF">SDC9_189099</name>
</gene>
<dbReference type="Gene3D" id="3.40.190.10">
    <property type="entry name" value="Periplasmic binding protein-like II"/>
    <property type="match status" value="2"/>
</dbReference>
<evidence type="ECO:0008006" key="2">
    <source>
        <dbReference type="Google" id="ProtNLM"/>
    </source>
</evidence>
<dbReference type="AlphaFoldDB" id="A0A645HSI7"/>
<dbReference type="EMBL" id="VSSQ01098670">
    <property type="protein sequence ID" value="MPN41546.1"/>
    <property type="molecule type" value="Genomic_DNA"/>
</dbReference>
<protein>
    <recommendedName>
        <fullName evidence="2">LysR substrate-binding domain-containing protein</fullName>
    </recommendedName>
</protein>
<evidence type="ECO:0000313" key="1">
    <source>
        <dbReference type="EMBL" id="MPN41546.1"/>
    </source>
</evidence>
<comment type="caution">
    <text evidence="1">The sequence shown here is derived from an EMBL/GenBank/DDBJ whole genome shotgun (WGS) entry which is preliminary data.</text>
</comment>
<accession>A0A645HSI7</accession>